<evidence type="ECO:0000256" key="2">
    <source>
        <dbReference type="ARBA" id="ARBA00022475"/>
    </source>
</evidence>
<dbReference type="Gene3D" id="2.10.50.30">
    <property type="entry name" value="GPCR, family 3, nine cysteines domain"/>
    <property type="match status" value="1"/>
</dbReference>
<dbReference type="InterPro" id="IPR038550">
    <property type="entry name" value="GPCR_3_9-Cys_sf"/>
</dbReference>
<dbReference type="InterPro" id="IPR028082">
    <property type="entry name" value="Peripla_BP_I"/>
</dbReference>
<feature type="domain" description="G-protein coupled receptors family 3 profile" evidence="13">
    <location>
        <begin position="580"/>
        <end position="844"/>
    </location>
</feature>
<keyword evidence="8" id="KW-0675">Receptor</keyword>
<dbReference type="InterPro" id="IPR004073">
    <property type="entry name" value="GPCR_3_vmron_rcpt_2"/>
</dbReference>
<dbReference type="RefSeq" id="XP_020634656.2">
    <property type="nucleotide sequence ID" value="XM_020778997.2"/>
</dbReference>
<protein>
    <submittedName>
        <fullName evidence="15">Vomeronasal type-2 receptor 26-like</fullName>
    </submittedName>
</protein>
<evidence type="ECO:0000256" key="6">
    <source>
        <dbReference type="ARBA" id="ARBA00023040"/>
    </source>
</evidence>
<evidence type="ECO:0000313" key="15">
    <source>
        <dbReference type="RefSeq" id="XP_020634656.2"/>
    </source>
</evidence>
<evidence type="ECO:0000256" key="4">
    <source>
        <dbReference type="ARBA" id="ARBA00022729"/>
    </source>
</evidence>
<feature type="signal peptide" evidence="12">
    <location>
        <begin position="1"/>
        <end position="31"/>
    </location>
</feature>
<dbReference type="Proteomes" id="UP001652642">
    <property type="component" value="Chromosome 6"/>
</dbReference>
<evidence type="ECO:0000256" key="8">
    <source>
        <dbReference type="ARBA" id="ARBA00023170"/>
    </source>
</evidence>
<feature type="chain" id="PRO_5045155196" evidence="12">
    <location>
        <begin position="32"/>
        <end position="845"/>
    </location>
</feature>
<dbReference type="PROSITE" id="PS00981">
    <property type="entry name" value="G_PROTEIN_RECEP_F3_3"/>
    <property type="match status" value="1"/>
</dbReference>
<dbReference type="PANTHER" id="PTHR24061">
    <property type="entry name" value="CALCIUM-SENSING RECEPTOR-RELATED"/>
    <property type="match status" value="1"/>
</dbReference>
<dbReference type="InterPro" id="IPR017978">
    <property type="entry name" value="GPCR_3_C"/>
</dbReference>
<dbReference type="KEGG" id="pvt:110071297"/>
<reference evidence="15" key="1">
    <citation type="submission" date="2025-08" db="UniProtKB">
        <authorList>
            <consortium name="RefSeq"/>
        </authorList>
    </citation>
    <scope>IDENTIFICATION</scope>
</reference>
<keyword evidence="9" id="KW-0325">Glycoprotein</keyword>
<feature type="transmembrane region" description="Helical" evidence="11">
    <location>
        <begin position="806"/>
        <end position="829"/>
    </location>
</feature>
<evidence type="ECO:0000256" key="1">
    <source>
        <dbReference type="ARBA" id="ARBA00004651"/>
    </source>
</evidence>
<evidence type="ECO:0000313" key="14">
    <source>
        <dbReference type="Proteomes" id="UP001652642"/>
    </source>
</evidence>
<dbReference type="InParanoid" id="A0A6J0SE68"/>
<keyword evidence="7 11" id="KW-0472">Membrane</keyword>
<dbReference type="PRINTS" id="PR01535">
    <property type="entry name" value="VOMERONASL2R"/>
</dbReference>
<keyword evidence="3 11" id="KW-0812">Transmembrane</keyword>
<evidence type="ECO:0000256" key="10">
    <source>
        <dbReference type="ARBA" id="ARBA00023224"/>
    </source>
</evidence>
<keyword evidence="5 11" id="KW-1133">Transmembrane helix</keyword>
<dbReference type="Gene3D" id="3.40.50.2300">
    <property type="match status" value="2"/>
</dbReference>
<dbReference type="PANTHER" id="PTHR24061:SF599">
    <property type="entry name" value="G-PROTEIN COUPLED RECEPTORS FAMILY 3 PROFILE DOMAIN-CONTAINING PROTEIN"/>
    <property type="match status" value="1"/>
</dbReference>
<feature type="transmembrane region" description="Helical" evidence="11">
    <location>
        <begin position="651"/>
        <end position="674"/>
    </location>
</feature>
<keyword evidence="4 12" id="KW-0732">Signal</keyword>
<dbReference type="InterPro" id="IPR001828">
    <property type="entry name" value="ANF_lig-bd_rcpt"/>
</dbReference>
<dbReference type="GO" id="GO:0004930">
    <property type="term" value="F:G protein-coupled receptor activity"/>
    <property type="evidence" value="ECO:0007669"/>
    <property type="project" value="UniProtKB-KW"/>
</dbReference>
<keyword evidence="10" id="KW-0807">Transducer</keyword>
<dbReference type="InterPro" id="IPR017979">
    <property type="entry name" value="GPCR_3_CS"/>
</dbReference>
<feature type="transmembrane region" description="Helical" evidence="11">
    <location>
        <begin position="739"/>
        <end position="762"/>
    </location>
</feature>
<feature type="transmembrane region" description="Helical" evidence="11">
    <location>
        <begin position="617"/>
        <end position="639"/>
    </location>
</feature>
<evidence type="ECO:0000259" key="13">
    <source>
        <dbReference type="PROSITE" id="PS50259"/>
    </source>
</evidence>
<feature type="transmembrane region" description="Helical" evidence="11">
    <location>
        <begin position="695"/>
        <end position="713"/>
    </location>
</feature>
<feature type="transmembrane region" description="Helical" evidence="11">
    <location>
        <begin position="584"/>
        <end position="605"/>
    </location>
</feature>
<evidence type="ECO:0000256" key="7">
    <source>
        <dbReference type="ARBA" id="ARBA00023136"/>
    </source>
</evidence>
<evidence type="ECO:0000256" key="5">
    <source>
        <dbReference type="ARBA" id="ARBA00022989"/>
    </source>
</evidence>
<dbReference type="InterPro" id="IPR000337">
    <property type="entry name" value="GPCR_3"/>
</dbReference>
<proteinExistence type="predicted"/>
<evidence type="ECO:0000256" key="9">
    <source>
        <dbReference type="ARBA" id="ARBA00023180"/>
    </source>
</evidence>
<dbReference type="PRINTS" id="PR00248">
    <property type="entry name" value="GPCRMGR"/>
</dbReference>
<accession>A0A6J0SE68</accession>
<keyword evidence="14" id="KW-1185">Reference proteome</keyword>
<dbReference type="Pfam" id="PF01094">
    <property type="entry name" value="ANF_receptor"/>
    <property type="match status" value="1"/>
</dbReference>
<dbReference type="AlphaFoldDB" id="A0A6J0SE68"/>
<dbReference type="CDD" id="cd15283">
    <property type="entry name" value="7tmC_V2R_pheromone"/>
    <property type="match status" value="1"/>
</dbReference>
<evidence type="ECO:0000256" key="12">
    <source>
        <dbReference type="SAM" id="SignalP"/>
    </source>
</evidence>
<comment type="subcellular location">
    <subcellularLocation>
        <location evidence="1">Cell membrane</location>
        <topology evidence="1">Multi-pass membrane protein</topology>
    </subcellularLocation>
</comment>
<keyword evidence="2" id="KW-1003">Cell membrane</keyword>
<dbReference type="PROSITE" id="PS50259">
    <property type="entry name" value="G_PROTEIN_RECEP_F3_4"/>
    <property type="match status" value="1"/>
</dbReference>
<sequence length="845" mass="95174">MWRQRNQGSQGRFQIMAFLMSLLMQMPRAVCKGTVSKFCIIQHISVLYKYYQSGDFSIAGIVSQVYTFSDPIVFSNHPSTKVINELIHFSVSGTYLASMELLSSQRRSIPNYKCGFEINPIAAIGGPEICVHMTHILSLYKFPQLTYGSAPLMDNPSQTKFLQQMFPNGALQDSSILQLLLHFRWTWIGVLCANDIYGEALVHDVLPGWSQHGICFEFIRRFPTVTFSDGFESAIEKESELYNLVMQSRANVMVSFGEIHTMILLTLMHGFSDVEDTKRKANVWILSAQMDYASLSFHKHCSIDFLHGAISLAAHSVEVPGFREFLQTRNPGKEDGFFRVFWEHAFDCRFPSADTDSQPEVPCSGEETLEALPASAFEMAMSAQSYNMYNAAYVVAHTLTSRYSPRSRKRITVDGGSGKLLNQESWQLHYFLRRVSFNNSAGERISFNSDGELIAGLDIINWVTFPNRSFHRIRVGRIDPTGPPEKVFSISDHSIIWPRDFNQTLPLSLCNEECHPGYRKANMEGKPFCCYDCLPCPEGIISNQTDMEVCVECPKSQYPNHNQDSCIQKETTFLSYEEPMGTTLAIVVITFSFLTALVLALFIKHQETPIVKANNRSLTYTLLISLLLAFLCVLLFLGQPNKLTCLLQQPAFGLIFSVAVSCVLAKTITVVLAFMATKPGSQIRKWVWKRIASSIVLSCSLIQAVICVVWLATSPPFPDIDIYSMPEEVVQECNEGSSTMFYCVLGFLGFQAIVSFSVAFLARKLPDSFNEAKFITFSMLVFCSVWVSFVPTYLSSKGKSMMVVESFSILASSAGLLACIFFPKCFIIVMRPELNCRQQLMKRKH</sequence>
<dbReference type="Pfam" id="PF00003">
    <property type="entry name" value="7tm_3"/>
    <property type="match status" value="1"/>
</dbReference>
<gene>
    <name evidence="15" type="primary">LOC110071297</name>
</gene>
<dbReference type="SUPFAM" id="SSF53822">
    <property type="entry name" value="Periplasmic binding protein-like I"/>
    <property type="match status" value="1"/>
</dbReference>
<feature type="transmembrane region" description="Helical" evidence="11">
    <location>
        <begin position="774"/>
        <end position="794"/>
    </location>
</feature>
<organism evidence="14 15">
    <name type="scientific">Pogona vitticeps</name>
    <name type="common">central bearded dragon</name>
    <dbReference type="NCBI Taxonomy" id="103695"/>
    <lineage>
        <taxon>Eukaryota</taxon>
        <taxon>Metazoa</taxon>
        <taxon>Chordata</taxon>
        <taxon>Craniata</taxon>
        <taxon>Vertebrata</taxon>
        <taxon>Euteleostomi</taxon>
        <taxon>Lepidosauria</taxon>
        <taxon>Squamata</taxon>
        <taxon>Bifurcata</taxon>
        <taxon>Unidentata</taxon>
        <taxon>Episquamata</taxon>
        <taxon>Toxicofera</taxon>
        <taxon>Iguania</taxon>
        <taxon>Acrodonta</taxon>
        <taxon>Agamidae</taxon>
        <taxon>Amphibolurinae</taxon>
        <taxon>Pogona</taxon>
    </lineage>
</organism>
<evidence type="ECO:0000256" key="11">
    <source>
        <dbReference type="SAM" id="Phobius"/>
    </source>
</evidence>
<dbReference type="OrthoDB" id="9031812at2759"/>
<name>A0A6J0SE68_9SAUR</name>
<dbReference type="GO" id="GO:0005886">
    <property type="term" value="C:plasma membrane"/>
    <property type="evidence" value="ECO:0007669"/>
    <property type="project" value="UniProtKB-SubCell"/>
</dbReference>
<dbReference type="InterPro" id="IPR011500">
    <property type="entry name" value="GPCR_3_9-Cys_dom"/>
</dbReference>
<dbReference type="InterPro" id="IPR000068">
    <property type="entry name" value="GPCR_3_Ca_sens_rcpt-rel"/>
</dbReference>
<dbReference type="Pfam" id="PF07562">
    <property type="entry name" value="NCD3G"/>
    <property type="match status" value="1"/>
</dbReference>
<keyword evidence="6" id="KW-0297">G-protein coupled receptor</keyword>
<dbReference type="GeneID" id="110071297"/>
<evidence type="ECO:0000256" key="3">
    <source>
        <dbReference type="ARBA" id="ARBA00022692"/>
    </source>
</evidence>